<dbReference type="GO" id="GO:0046872">
    <property type="term" value="F:metal ion binding"/>
    <property type="evidence" value="ECO:0007669"/>
    <property type="project" value="UniProtKB-KW"/>
</dbReference>
<evidence type="ECO:0000256" key="5">
    <source>
        <dbReference type="ARBA" id="ARBA00022741"/>
    </source>
</evidence>
<evidence type="ECO:0000256" key="4">
    <source>
        <dbReference type="ARBA" id="ARBA00022723"/>
    </source>
</evidence>
<evidence type="ECO:0000259" key="11">
    <source>
        <dbReference type="Pfam" id="PF24621"/>
    </source>
</evidence>
<dbReference type="GO" id="GO:0003856">
    <property type="term" value="F:3-dehydroquinate synthase activity"/>
    <property type="evidence" value="ECO:0007669"/>
    <property type="project" value="InterPro"/>
</dbReference>
<dbReference type="PANTHER" id="PTHR43622:SF1">
    <property type="entry name" value="3-DEHYDROQUINATE SYNTHASE"/>
    <property type="match status" value="1"/>
</dbReference>
<dbReference type="HAMAP" id="MF_00110">
    <property type="entry name" value="DHQ_synthase"/>
    <property type="match status" value="1"/>
</dbReference>
<dbReference type="InterPro" id="IPR050071">
    <property type="entry name" value="Dehydroquinate_synthase"/>
</dbReference>
<comment type="cofactor">
    <cofactor evidence="2">
        <name>Co(2+)</name>
        <dbReference type="ChEBI" id="CHEBI:48828"/>
    </cofactor>
</comment>
<dbReference type="InterPro" id="IPR030963">
    <property type="entry name" value="DHQ_synth_fam"/>
</dbReference>
<dbReference type="GO" id="GO:0000166">
    <property type="term" value="F:nucleotide binding"/>
    <property type="evidence" value="ECO:0007669"/>
    <property type="project" value="UniProtKB-KW"/>
</dbReference>
<evidence type="ECO:0000256" key="3">
    <source>
        <dbReference type="ARBA" id="ARBA00001947"/>
    </source>
</evidence>
<proteinExistence type="inferred from homology"/>
<gene>
    <name evidence="12" type="ORF">METZ01_LOCUS84842</name>
</gene>
<evidence type="ECO:0000259" key="10">
    <source>
        <dbReference type="Pfam" id="PF01761"/>
    </source>
</evidence>
<evidence type="ECO:0000256" key="6">
    <source>
        <dbReference type="ARBA" id="ARBA00022833"/>
    </source>
</evidence>
<dbReference type="CDD" id="cd08195">
    <property type="entry name" value="DHQS"/>
    <property type="match status" value="1"/>
</dbReference>
<keyword evidence="4" id="KW-0479">Metal-binding</keyword>
<dbReference type="Gene3D" id="1.20.1090.10">
    <property type="entry name" value="Dehydroquinate synthase-like - alpha domain"/>
    <property type="match status" value="1"/>
</dbReference>
<comment type="cofactor">
    <cofactor evidence="3">
        <name>Zn(2+)</name>
        <dbReference type="ChEBI" id="CHEBI:29105"/>
    </cofactor>
</comment>
<dbReference type="Pfam" id="PF01761">
    <property type="entry name" value="DHQ_synthase"/>
    <property type="match status" value="1"/>
</dbReference>
<dbReference type="NCBIfam" id="TIGR01357">
    <property type="entry name" value="aroB"/>
    <property type="match status" value="1"/>
</dbReference>
<name>A0A381UWL4_9ZZZZ</name>
<dbReference type="EMBL" id="UINC01007201">
    <property type="protein sequence ID" value="SVA31988.1"/>
    <property type="molecule type" value="Genomic_DNA"/>
</dbReference>
<evidence type="ECO:0000313" key="12">
    <source>
        <dbReference type="EMBL" id="SVA31988.1"/>
    </source>
</evidence>
<reference evidence="12" key="1">
    <citation type="submission" date="2018-05" db="EMBL/GenBank/DDBJ databases">
        <authorList>
            <person name="Lanie J.A."/>
            <person name="Ng W.-L."/>
            <person name="Kazmierczak K.M."/>
            <person name="Andrzejewski T.M."/>
            <person name="Davidsen T.M."/>
            <person name="Wayne K.J."/>
            <person name="Tettelin H."/>
            <person name="Glass J.I."/>
            <person name="Rusch D."/>
            <person name="Podicherti R."/>
            <person name="Tsui H.-C.T."/>
            <person name="Winkler M.E."/>
        </authorList>
    </citation>
    <scope>NUCLEOTIDE SEQUENCE</scope>
</reference>
<keyword evidence="6" id="KW-0862">Zinc</keyword>
<feature type="domain" description="3-dehydroquinate synthase C-terminal" evidence="11">
    <location>
        <begin position="180"/>
        <end position="323"/>
    </location>
</feature>
<organism evidence="12">
    <name type="scientific">marine metagenome</name>
    <dbReference type="NCBI Taxonomy" id="408172"/>
    <lineage>
        <taxon>unclassified sequences</taxon>
        <taxon>metagenomes</taxon>
        <taxon>ecological metagenomes</taxon>
    </lineage>
</organism>
<keyword evidence="7" id="KW-0520">NAD</keyword>
<accession>A0A381UWL4</accession>
<keyword evidence="5" id="KW-0547">Nucleotide-binding</keyword>
<evidence type="ECO:0000256" key="7">
    <source>
        <dbReference type="ARBA" id="ARBA00023027"/>
    </source>
</evidence>
<keyword evidence="9" id="KW-0170">Cobalt</keyword>
<dbReference type="PIRSF" id="PIRSF001455">
    <property type="entry name" value="DHQ_synth"/>
    <property type="match status" value="1"/>
</dbReference>
<dbReference type="InterPro" id="IPR056179">
    <property type="entry name" value="DHQS_C"/>
</dbReference>
<dbReference type="InterPro" id="IPR030960">
    <property type="entry name" value="DHQS/DOIS_N"/>
</dbReference>
<dbReference type="PANTHER" id="PTHR43622">
    <property type="entry name" value="3-DEHYDROQUINATE SYNTHASE"/>
    <property type="match status" value="1"/>
</dbReference>
<evidence type="ECO:0000256" key="1">
    <source>
        <dbReference type="ARBA" id="ARBA00001911"/>
    </source>
</evidence>
<feature type="domain" description="3-dehydroquinate synthase N-terminal" evidence="10">
    <location>
        <begin position="67"/>
        <end position="178"/>
    </location>
</feature>
<evidence type="ECO:0000256" key="8">
    <source>
        <dbReference type="ARBA" id="ARBA00023239"/>
    </source>
</evidence>
<comment type="cofactor">
    <cofactor evidence="1">
        <name>NAD(+)</name>
        <dbReference type="ChEBI" id="CHEBI:57540"/>
    </cofactor>
</comment>
<evidence type="ECO:0000256" key="9">
    <source>
        <dbReference type="ARBA" id="ARBA00023285"/>
    </source>
</evidence>
<dbReference type="Pfam" id="PF24621">
    <property type="entry name" value="DHQS_C"/>
    <property type="match status" value="1"/>
</dbReference>
<dbReference type="Gene3D" id="3.40.50.1970">
    <property type="match status" value="1"/>
</dbReference>
<dbReference type="AlphaFoldDB" id="A0A381UWL4"/>
<dbReference type="SUPFAM" id="SSF56796">
    <property type="entry name" value="Dehydroquinate synthase-like"/>
    <property type="match status" value="1"/>
</dbReference>
<dbReference type="InterPro" id="IPR016037">
    <property type="entry name" value="DHQ_synth_AroB"/>
</dbReference>
<keyword evidence="8" id="KW-0456">Lyase</keyword>
<evidence type="ECO:0000256" key="2">
    <source>
        <dbReference type="ARBA" id="ARBA00001941"/>
    </source>
</evidence>
<sequence length="360" mass="38485">MQPTRIDVSSSSHTYPVFVAHGLIPKLQALLSEAGVGPRRFLISSPNVWKRHGDVVTDALPGIKHLLVSDGERSKTQQTLGRIYEWLIRNGADRQSTIIAVGGGVIGDTVGFAAATFLRGIALVHVPTTLLAQVDSAVGGKVGVNHTLGKNLIGAFHPPVAVIADPEILDTLPRRELRAGLYEVVKYGVIASRSLFTLLVNSLSSIFAREPSVMTEIISASCRIKAEVVAADEREGDRRRVLNFGHTAGHALESVTHYRRLRHGEAVAYGMLVAAHIGARRGLLDAEDHAALTDLIGRMGPLPSVTDLSAADILDAMTRDKKVVAGCLHMVLPNGLGNTVIVDDIAERETKEALQAIGVS</sequence>
<protein>
    <submittedName>
        <fullName evidence="12">Uncharacterized protein</fullName>
    </submittedName>
</protein>
<dbReference type="GO" id="GO:0009073">
    <property type="term" value="P:aromatic amino acid family biosynthetic process"/>
    <property type="evidence" value="ECO:0007669"/>
    <property type="project" value="InterPro"/>
</dbReference>
<dbReference type="FunFam" id="3.40.50.1970:FF:000007">
    <property type="entry name" value="Pentafunctional AROM polypeptide"/>
    <property type="match status" value="1"/>
</dbReference>
<dbReference type="GO" id="GO:0005737">
    <property type="term" value="C:cytoplasm"/>
    <property type="evidence" value="ECO:0007669"/>
    <property type="project" value="InterPro"/>
</dbReference>